<feature type="compositionally biased region" description="Basic and acidic residues" evidence="1">
    <location>
        <begin position="70"/>
        <end position="83"/>
    </location>
</feature>
<evidence type="ECO:0000256" key="1">
    <source>
        <dbReference type="SAM" id="MobiDB-lite"/>
    </source>
</evidence>
<dbReference type="EMBL" id="CABPSK010000001">
    <property type="protein sequence ID" value="VVD63151.1"/>
    <property type="molecule type" value="Genomic_DNA"/>
</dbReference>
<sequence>MRITAKMLVGASVLVGAALFTVFLVFARELLDHPVLWRVLMALIVVFLAPMFVFVLLGRVESRRSVTRLDDDAQRSTPVHEAKMPPLFNDGSAAAQMDIYGLNTRHDDAH</sequence>
<proteinExistence type="predicted"/>
<name>A0A5E4RK13_9BURK</name>
<organism evidence="3 4">
    <name type="scientific">Pandoraea pneumonica</name>
    <dbReference type="NCBI Taxonomy" id="2508299"/>
    <lineage>
        <taxon>Bacteria</taxon>
        <taxon>Pseudomonadati</taxon>
        <taxon>Pseudomonadota</taxon>
        <taxon>Betaproteobacteria</taxon>
        <taxon>Burkholderiales</taxon>
        <taxon>Burkholderiaceae</taxon>
        <taxon>Pandoraea</taxon>
    </lineage>
</organism>
<feature type="transmembrane region" description="Helical" evidence="2">
    <location>
        <begin position="37"/>
        <end position="58"/>
    </location>
</feature>
<evidence type="ECO:0000313" key="4">
    <source>
        <dbReference type="Proteomes" id="UP000366945"/>
    </source>
</evidence>
<accession>A0A5E4RK13</accession>
<dbReference type="Proteomes" id="UP000366945">
    <property type="component" value="Unassembled WGS sequence"/>
</dbReference>
<evidence type="ECO:0000256" key="2">
    <source>
        <dbReference type="SAM" id="Phobius"/>
    </source>
</evidence>
<evidence type="ECO:0000313" key="3">
    <source>
        <dbReference type="EMBL" id="VVD63151.1"/>
    </source>
</evidence>
<reference evidence="3 4" key="1">
    <citation type="submission" date="2019-08" db="EMBL/GenBank/DDBJ databases">
        <authorList>
            <person name="Peeters C."/>
        </authorList>
    </citation>
    <scope>NUCLEOTIDE SEQUENCE [LARGE SCALE GENOMIC DNA]</scope>
    <source>
        <strain evidence="3 4">LMG 31114</strain>
    </source>
</reference>
<keyword evidence="2" id="KW-0812">Transmembrane</keyword>
<keyword evidence="2" id="KW-0472">Membrane</keyword>
<gene>
    <name evidence="3" type="ORF">PPN31114_00208</name>
</gene>
<keyword evidence="4" id="KW-1185">Reference proteome</keyword>
<dbReference type="AlphaFoldDB" id="A0A5E4RK13"/>
<keyword evidence="2" id="KW-1133">Transmembrane helix</keyword>
<protein>
    <submittedName>
        <fullName evidence="3">Uncharacterized protein</fullName>
    </submittedName>
</protein>
<feature type="region of interest" description="Disordered" evidence="1">
    <location>
        <begin position="70"/>
        <end position="90"/>
    </location>
</feature>